<evidence type="ECO:0000313" key="2">
    <source>
        <dbReference type="EMBL" id="VEL24355.1"/>
    </source>
</evidence>
<keyword evidence="3" id="KW-1185">Reference proteome</keyword>
<sequence>MSKTVAANPEERTNWAASVTRWLDTHRPIYLRPSSPVELNHATGVMDTTAVIKSNENAVEKTSNSKNSSLREQDNNRNSNSGRTIHFASRSGAKEGSDCDNHELCTETSPGNTLISGSFGAKQYACPGVRSKDGIATPEPPIIWDWTLNPTQWPAEQILVLLNRAASNEDTSNSAVWRNGKAATASSRRSHSRGRPGGRDSRLMFCCIYKESLKLFIMYFHTTGKSSY</sequence>
<name>A0A3S5BYD0_9PLAT</name>
<proteinExistence type="predicted"/>
<accession>A0A3S5BYD0</accession>
<dbReference type="Proteomes" id="UP000784294">
    <property type="component" value="Unassembled WGS sequence"/>
</dbReference>
<evidence type="ECO:0000256" key="1">
    <source>
        <dbReference type="SAM" id="MobiDB-lite"/>
    </source>
</evidence>
<dbReference type="AlphaFoldDB" id="A0A3S5BYD0"/>
<feature type="region of interest" description="Disordered" evidence="1">
    <location>
        <begin position="54"/>
        <end position="100"/>
    </location>
</feature>
<feature type="compositionally biased region" description="Polar residues" evidence="1">
    <location>
        <begin position="54"/>
        <end position="68"/>
    </location>
</feature>
<gene>
    <name evidence="2" type="ORF">PXEA_LOCUS17795</name>
</gene>
<comment type="caution">
    <text evidence="2">The sequence shown here is derived from an EMBL/GenBank/DDBJ whole genome shotgun (WGS) entry which is preliminary data.</text>
</comment>
<dbReference type="EMBL" id="CAAALY010067303">
    <property type="protein sequence ID" value="VEL24355.1"/>
    <property type="molecule type" value="Genomic_DNA"/>
</dbReference>
<organism evidence="2 3">
    <name type="scientific">Protopolystoma xenopodis</name>
    <dbReference type="NCBI Taxonomy" id="117903"/>
    <lineage>
        <taxon>Eukaryota</taxon>
        <taxon>Metazoa</taxon>
        <taxon>Spiralia</taxon>
        <taxon>Lophotrochozoa</taxon>
        <taxon>Platyhelminthes</taxon>
        <taxon>Monogenea</taxon>
        <taxon>Polyopisthocotylea</taxon>
        <taxon>Polystomatidea</taxon>
        <taxon>Polystomatidae</taxon>
        <taxon>Protopolystoma</taxon>
    </lineage>
</organism>
<reference evidence="2" key="1">
    <citation type="submission" date="2018-11" db="EMBL/GenBank/DDBJ databases">
        <authorList>
            <consortium name="Pathogen Informatics"/>
        </authorList>
    </citation>
    <scope>NUCLEOTIDE SEQUENCE</scope>
</reference>
<protein>
    <submittedName>
        <fullName evidence="2">Uncharacterized protein</fullName>
    </submittedName>
</protein>
<feature type="region of interest" description="Disordered" evidence="1">
    <location>
        <begin position="172"/>
        <end position="198"/>
    </location>
</feature>
<evidence type="ECO:0000313" key="3">
    <source>
        <dbReference type="Proteomes" id="UP000784294"/>
    </source>
</evidence>